<gene>
    <name evidence="1" type="ORF">SMN809_LOCUS32416</name>
</gene>
<dbReference type="Proteomes" id="UP000676336">
    <property type="component" value="Unassembled WGS sequence"/>
</dbReference>
<proteinExistence type="predicted"/>
<comment type="caution">
    <text evidence="1">The sequence shown here is derived from an EMBL/GenBank/DDBJ whole genome shotgun (WGS) entry which is preliminary data.</text>
</comment>
<dbReference type="AlphaFoldDB" id="A0A8S2WJ86"/>
<organism evidence="1 2">
    <name type="scientific">Rotaria magnacalcarata</name>
    <dbReference type="NCBI Taxonomy" id="392030"/>
    <lineage>
        <taxon>Eukaryota</taxon>
        <taxon>Metazoa</taxon>
        <taxon>Spiralia</taxon>
        <taxon>Gnathifera</taxon>
        <taxon>Rotifera</taxon>
        <taxon>Eurotatoria</taxon>
        <taxon>Bdelloidea</taxon>
        <taxon>Philodinida</taxon>
        <taxon>Philodinidae</taxon>
        <taxon>Rotaria</taxon>
    </lineage>
</organism>
<dbReference type="EMBL" id="CAJOBI010067864">
    <property type="protein sequence ID" value="CAF4444272.1"/>
    <property type="molecule type" value="Genomic_DNA"/>
</dbReference>
<sequence>MQQKICRYCSNNLTTENSLKKRLNEFPLYLREISPNSEPFFNFCNEQCYNAYLTNLQLQQQQQQQQTVSVNIKNEPVDRLP</sequence>
<evidence type="ECO:0000313" key="2">
    <source>
        <dbReference type="Proteomes" id="UP000676336"/>
    </source>
</evidence>
<evidence type="ECO:0000313" key="1">
    <source>
        <dbReference type="EMBL" id="CAF4444272.1"/>
    </source>
</evidence>
<reference evidence="1" key="1">
    <citation type="submission" date="2021-02" db="EMBL/GenBank/DDBJ databases">
        <authorList>
            <person name="Nowell W R."/>
        </authorList>
    </citation>
    <scope>NUCLEOTIDE SEQUENCE</scope>
</reference>
<protein>
    <submittedName>
        <fullName evidence="1">Uncharacterized protein</fullName>
    </submittedName>
</protein>
<name>A0A8S2WJ86_9BILA</name>
<accession>A0A8S2WJ86</accession>
<feature type="non-terminal residue" evidence="1">
    <location>
        <position position="81"/>
    </location>
</feature>